<name>A0A6G8Q4D6_9ACTN</name>
<keyword evidence="2" id="KW-1185">Reference proteome</keyword>
<dbReference type="KEGG" id="rub:GBA63_00740"/>
<accession>A0A6G8Q4D6</accession>
<dbReference type="RefSeq" id="WP_166172554.1">
    <property type="nucleotide sequence ID" value="NZ_CP045119.1"/>
</dbReference>
<reference evidence="1 2" key="1">
    <citation type="submission" date="2019-10" db="EMBL/GenBank/DDBJ databases">
        <title>Rubrobacter sp nov SCSIO 52090 isolated from a deep-sea sediment in the South China Sea.</title>
        <authorList>
            <person name="Chen R.W."/>
        </authorList>
    </citation>
    <scope>NUCLEOTIDE SEQUENCE [LARGE SCALE GENOMIC DNA]</scope>
    <source>
        <strain evidence="1 2">SCSIO 52909</strain>
    </source>
</reference>
<protein>
    <recommendedName>
        <fullName evidence="3">DUF3616 domain-containing protein</fullName>
    </recommendedName>
</protein>
<gene>
    <name evidence="1" type="ORF">GBA63_00740</name>
</gene>
<evidence type="ECO:0000313" key="1">
    <source>
        <dbReference type="EMBL" id="QIN81310.1"/>
    </source>
</evidence>
<dbReference type="EMBL" id="CP045119">
    <property type="protein sequence ID" value="QIN81310.1"/>
    <property type="molecule type" value="Genomic_DNA"/>
</dbReference>
<organism evidence="1 2">
    <name type="scientific">Rubrobacter tropicus</name>
    <dbReference type="NCBI Taxonomy" id="2653851"/>
    <lineage>
        <taxon>Bacteria</taxon>
        <taxon>Bacillati</taxon>
        <taxon>Actinomycetota</taxon>
        <taxon>Rubrobacteria</taxon>
        <taxon>Rubrobacterales</taxon>
        <taxon>Rubrobacteraceae</taxon>
        <taxon>Rubrobacter</taxon>
    </lineage>
</organism>
<dbReference type="Proteomes" id="UP000501452">
    <property type="component" value="Chromosome"/>
</dbReference>
<evidence type="ECO:0000313" key="2">
    <source>
        <dbReference type="Proteomes" id="UP000501452"/>
    </source>
</evidence>
<sequence>MTDDGLFQMDLNLHPNEASGLLVMEDTALLGAQGWDLGFWAVLDEGEIEDCVAAIGHRSGSAQDEGWEIERLHARVSGDAGKTEDAEAITRDHVSGMVYILGSHFGSKSGPLQPKRGFVARFREAEVGHVTEDPAMNLEVARRSFALHRAVNDAFEEHGIDLIPLGKQAREAFIDATIKRGKKEKKKWSGLVREDDYPINIEGAAFRQDGSLLLGLRFPTAADGNPLLVEIRGIDRLFDEDGLPEVRGFWTVDAVGKGGDIAGVRDLALHLTGNGEELHVVTGNVDSRDKGSVLIQDYPGGRETVATHFRCAMPADAHSGHLEGEFVREFPNLPRVEGLAVADNDRAYYVTDEDEGVHLRLTRFLEGSARA</sequence>
<dbReference type="AlphaFoldDB" id="A0A6G8Q4D6"/>
<proteinExistence type="predicted"/>
<evidence type="ECO:0008006" key="3">
    <source>
        <dbReference type="Google" id="ProtNLM"/>
    </source>
</evidence>